<comment type="catalytic activity">
    <reaction evidence="6">
        <text>D-lyxose = D-xylulose</text>
        <dbReference type="Rhea" id="RHEA:14201"/>
        <dbReference type="ChEBI" id="CHEBI:16789"/>
        <dbReference type="ChEBI" id="CHEBI:17140"/>
        <dbReference type="EC" id="5.3.1.15"/>
    </reaction>
</comment>
<dbReference type="Pfam" id="PF07385">
    <property type="entry name" value="Lyx_isomer"/>
    <property type="match status" value="1"/>
</dbReference>
<protein>
    <recommendedName>
        <fullName evidence="8">D-lyxose ketol-isomerase</fullName>
        <ecNumber evidence="8">5.3.1.15</ecNumber>
    </recommendedName>
</protein>
<evidence type="ECO:0000256" key="5">
    <source>
        <dbReference type="ARBA" id="ARBA00023277"/>
    </source>
</evidence>
<dbReference type="EMBL" id="JANILD010000001">
    <property type="protein sequence ID" value="MCQ9302259.1"/>
    <property type="molecule type" value="Genomic_DNA"/>
</dbReference>
<evidence type="ECO:0000256" key="1">
    <source>
        <dbReference type="ARBA" id="ARBA00001936"/>
    </source>
</evidence>
<dbReference type="GO" id="GO:0046872">
    <property type="term" value="F:metal ion binding"/>
    <property type="evidence" value="ECO:0007669"/>
    <property type="project" value="UniProtKB-KW"/>
</dbReference>
<evidence type="ECO:0000256" key="4">
    <source>
        <dbReference type="ARBA" id="ARBA00023235"/>
    </source>
</evidence>
<organism evidence="9 10">
    <name type="scientific">Mammaliicoccus sciuri</name>
    <name type="common">Staphylococcus sciuri</name>
    <dbReference type="NCBI Taxonomy" id="1296"/>
    <lineage>
        <taxon>Bacteria</taxon>
        <taxon>Bacillati</taxon>
        <taxon>Bacillota</taxon>
        <taxon>Bacilli</taxon>
        <taxon>Bacillales</taxon>
        <taxon>Staphylococcaceae</taxon>
        <taxon>Mammaliicoccus</taxon>
    </lineage>
</organism>
<dbReference type="Gene3D" id="2.60.120.10">
    <property type="entry name" value="Jelly Rolls"/>
    <property type="match status" value="1"/>
</dbReference>
<dbReference type="InterPro" id="IPR010864">
    <property type="entry name" value="D-lyxose_isomer"/>
</dbReference>
<evidence type="ECO:0000256" key="3">
    <source>
        <dbReference type="ARBA" id="ARBA00023211"/>
    </source>
</evidence>
<comment type="caution">
    <text evidence="9">The sequence shown here is derived from an EMBL/GenBank/DDBJ whole genome shotgun (WGS) entry which is preliminary data.</text>
</comment>
<evidence type="ECO:0000256" key="7">
    <source>
        <dbReference type="ARBA" id="ARBA00044951"/>
    </source>
</evidence>
<accession>A0AAW5LKN7</accession>
<gene>
    <name evidence="9" type="ORF">NQ032_01340</name>
</gene>
<proteinExistence type="inferred from homology"/>
<dbReference type="EC" id="5.3.1.15" evidence="8"/>
<evidence type="ECO:0000313" key="10">
    <source>
        <dbReference type="Proteomes" id="UP001204068"/>
    </source>
</evidence>
<dbReference type="Proteomes" id="UP001204068">
    <property type="component" value="Unassembled WGS sequence"/>
</dbReference>
<keyword evidence="3" id="KW-0464">Manganese</keyword>
<keyword evidence="2" id="KW-0479">Metal-binding</keyword>
<dbReference type="AlphaFoldDB" id="A0AAW5LKN7"/>
<dbReference type="RefSeq" id="WP_049319626.1">
    <property type="nucleotide sequence ID" value="NZ_CP064868.1"/>
</dbReference>
<evidence type="ECO:0000256" key="2">
    <source>
        <dbReference type="ARBA" id="ARBA00022723"/>
    </source>
</evidence>
<dbReference type="InterPro" id="IPR014710">
    <property type="entry name" value="RmlC-like_jellyroll"/>
</dbReference>
<evidence type="ECO:0000313" key="9">
    <source>
        <dbReference type="EMBL" id="MCQ9302259.1"/>
    </source>
</evidence>
<dbReference type="CDD" id="cd20308">
    <property type="entry name" value="cupin_YdaE"/>
    <property type="match status" value="1"/>
</dbReference>
<name>A0AAW5LKN7_MAMSC</name>
<evidence type="ECO:0000256" key="6">
    <source>
        <dbReference type="ARBA" id="ARBA00044907"/>
    </source>
</evidence>
<reference evidence="9" key="1">
    <citation type="submission" date="2022-07" db="EMBL/GenBank/DDBJ databases">
        <title>Bacterial species isolated from the porcine tonsil microbiota.</title>
        <authorList>
            <person name="Oliveira I.M.F."/>
        </authorList>
    </citation>
    <scope>NUCLEOTIDE SEQUENCE</scope>
    <source>
        <strain evidence="9">8QC2O2</strain>
    </source>
</reference>
<comment type="similarity">
    <text evidence="7">Belongs to the D-lyxose ketol-isomerase family.</text>
</comment>
<dbReference type="InterPro" id="IPR011051">
    <property type="entry name" value="RmlC_Cupin_sf"/>
</dbReference>
<keyword evidence="5" id="KW-0119">Carbohydrate metabolism</keyword>
<evidence type="ECO:0000256" key="8">
    <source>
        <dbReference type="ARBA" id="ARBA00044972"/>
    </source>
</evidence>
<dbReference type="GO" id="GO:0047828">
    <property type="term" value="F:D-lyxose ketol-isomerase activity"/>
    <property type="evidence" value="ECO:0007669"/>
    <property type="project" value="UniProtKB-EC"/>
</dbReference>
<comment type="cofactor">
    <cofactor evidence="1">
        <name>Mn(2+)</name>
        <dbReference type="ChEBI" id="CHEBI:29035"/>
    </cofactor>
</comment>
<sequence>MNSHYKNKVKEYFLSSNINFTDYEIENIEYADFGLNHIETEGLNLIVYVNDNGYCAKEMVLLPRQTCPEHIHPDKLGKKGKIETFRCRKGEVYLYVEGERNVGELSAKIPEGKAEYYTVFHEVQLLPGEQYTIPSHTKHWFQAGEEGAVISEFSTTSYDELDEFTDIHVVR</sequence>
<keyword evidence="4 9" id="KW-0413">Isomerase</keyword>
<dbReference type="SUPFAM" id="SSF51182">
    <property type="entry name" value="RmlC-like cupins"/>
    <property type="match status" value="1"/>
</dbReference>